<comment type="caution">
    <text evidence="11">The sequence shown here is derived from an EMBL/GenBank/DDBJ whole genome shotgun (WGS) entry which is preliminary data.</text>
</comment>
<evidence type="ECO:0000256" key="4">
    <source>
        <dbReference type="ARBA" id="ARBA00022519"/>
    </source>
</evidence>
<comment type="subunit">
    <text evidence="9">The complex comprises the extracytoplasmic solute receptor protein and the two transmembrane proteins.</text>
</comment>
<keyword evidence="12" id="KW-1185">Reference proteome</keyword>
<name>A0ABT3GXS8_9RHOB</name>
<dbReference type="Pfam" id="PF04290">
    <property type="entry name" value="DctQ"/>
    <property type="match status" value="1"/>
</dbReference>
<keyword evidence="7 9" id="KW-0472">Membrane</keyword>
<evidence type="ECO:0000256" key="6">
    <source>
        <dbReference type="ARBA" id="ARBA00022989"/>
    </source>
</evidence>
<comment type="subcellular location">
    <subcellularLocation>
        <location evidence="1 9">Cell inner membrane</location>
        <topology evidence="1 9">Multi-pass membrane protein</topology>
    </subcellularLocation>
</comment>
<dbReference type="InterPro" id="IPR007387">
    <property type="entry name" value="TRAP_DctQ"/>
</dbReference>
<dbReference type="PANTHER" id="PTHR35011:SF4">
    <property type="entry name" value="SLL1102 PROTEIN"/>
    <property type="match status" value="1"/>
</dbReference>
<keyword evidence="3" id="KW-1003">Cell membrane</keyword>
<evidence type="ECO:0000256" key="7">
    <source>
        <dbReference type="ARBA" id="ARBA00023136"/>
    </source>
</evidence>
<evidence type="ECO:0000256" key="5">
    <source>
        <dbReference type="ARBA" id="ARBA00022692"/>
    </source>
</evidence>
<feature type="transmembrane region" description="Helical" evidence="9">
    <location>
        <begin position="104"/>
        <end position="127"/>
    </location>
</feature>
<feature type="domain" description="Tripartite ATP-independent periplasmic transporters DctQ component" evidence="10">
    <location>
        <begin position="63"/>
        <end position="171"/>
    </location>
</feature>
<dbReference type="Proteomes" id="UP001208938">
    <property type="component" value="Unassembled WGS sequence"/>
</dbReference>
<evidence type="ECO:0000313" key="11">
    <source>
        <dbReference type="EMBL" id="MCW1932354.1"/>
    </source>
</evidence>
<keyword evidence="5 9" id="KW-0812">Transmembrane</keyword>
<keyword evidence="2 9" id="KW-0813">Transport</keyword>
<evidence type="ECO:0000256" key="1">
    <source>
        <dbReference type="ARBA" id="ARBA00004429"/>
    </source>
</evidence>
<reference evidence="11 12" key="1">
    <citation type="submission" date="2022-10" db="EMBL/GenBank/DDBJ databases">
        <title>Pararhodobacter sp. nov., isolated from marine algae.</title>
        <authorList>
            <person name="Choi B.J."/>
            <person name="Kim J.M."/>
            <person name="Lee J.K."/>
            <person name="Choi D.G."/>
            <person name="Jeon C.O."/>
        </authorList>
    </citation>
    <scope>NUCLEOTIDE SEQUENCE [LARGE SCALE GENOMIC DNA]</scope>
    <source>
        <strain evidence="11 12">ZQ420</strain>
    </source>
</reference>
<evidence type="ECO:0000256" key="8">
    <source>
        <dbReference type="ARBA" id="ARBA00038436"/>
    </source>
</evidence>
<evidence type="ECO:0000256" key="9">
    <source>
        <dbReference type="RuleBase" id="RU369079"/>
    </source>
</evidence>
<evidence type="ECO:0000313" key="12">
    <source>
        <dbReference type="Proteomes" id="UP001208938"/>
    </source>
</evidence>
<sequence>MPVFFKHVMAVLCWPARWVSWLTLPLIVTILVSVVLAKMGQNSLLAWDNPIPVLGRGLTVNSLFDVQWYIFALLVLFGGVWALRDDRHVSVDFLSLMMSPRQRLWVRMLGDLFFLLPFCVIIAWYGWNFAGVAWRTAEASTQGGLNSRWLIKAVVPLSFGMLALLGLTRAIGTAIQLAKGDLTEDIR</sequence>
<keyword evidence="6 9" id="KW-1133">Transmembrane helix</keyword>
<dbReference type="EMBL" id="JAPDFL010000001">
    <property type="protein sequence ID" value="MCW1932354.1"/>
    <property type="molecule type" value="Genomic_DNA"/>
</dbReference>
<organism evidence="11 12">
    <name type="scientific">Pararhodobacter zhoushanensis</name>
    <dbReference type="NCBI Taxonomy" id="2479545"/>
    <lineage>
        <taxon>Bacteria</taxon>
        <taxon>Pseudomonadati</taxon>
        <taxon>Pseudomonadota</taxon>
        <taxon>Alphaproteobacteria</taxon>
        <taxon>Rhodobacterales</taxon>
        <taxon>Paracoccaceae</taxon>
        <taxon>Pararhodobacter</taxon>
    </lineage>
</organism>
<dbReference type="InterPro" id="IPR055348">
    <property type="entry name" value="DctQ"/>
</dbReference>
<feature type="transmembrane region" description="Helical" evidence="9">
    <location>
        <begin position="66"/>
        <end position="83"/>
    </location>
</feature>
<keyword evidence="4 9" id="KW-0997">Cell inner membrane</keyword>
<feature type="transmembrane region" description="Helical" evidence="9">
    <location>
        <begin position="147"/>
        <end position="167"/>
    </location>
</feature>
<gene>
    <name evidence="11" type="ORF">OKW52_08810</name>
</gene>
<evidence type="ECO:0000256" key="2">
    <source>
        <dbReference type="ARBA" id="ARBA00022448"/>
    </source>
</evidence>
<protein>
    <recommendedName>
        <fullName evidence="9">TRAP transporter small permease protein</fullName>
    </recommendedName>
</protein>
<evidence type="ECO:0000256" key="3">
    <source>
        <dbReference type="ARBA" id="ARBA00022475"/>
    </source>
</evidence>
<evidence type="ECO:0000259" key="10">
    <source>
        <dbReference type="Pfam" id="PF04290"/>
    </source>
</evidence>
<comment type="function">
    <text evidence="9">Part of the tripartite ATP-independent periplasmic (TRAP) transport system.</text>
</comment>
<comment type="caution">
    <text evidence="9">Lacks conserved residue(s) required for the propagation of feature annotation.</text>
</comment>
<accession>A0ABT3GXS8</accession>
<dbReference type="PANTHER" id="PTHR35011">
    <property type="entry name" value="2,3-DIKETO-L-GULONATE TRAP TRANSPORTER SMALL PERMEASE PROTEIN YIAM"/>
    <property type="match status" value="1"/>
</dbReference>
<proteinExistence type="inferred from homology"/>
<comment type="similarity">
    <text evidence="8 9">Belongs to the TRAP transporter small permease family.</text>
</comment>
<dbReference type="RefSeq" id="WP_264505365.1">
    <property type="nucleotide sequence ID" value="NZ_JAPDFL010000001.1"/>
</dbReference>